<sequence length="62" mass="7565">MDLYAPITIIIVFTILFALLFIFIFFVVILFFFFVIVFLVLIPWYPLYAFNNRIFQHARFVH</sequence>
<keyword evidence="1" id="KW-0812">Transmembrane</keyword>
<reference evidence="2" key="1">
    <citation type="journal article" date="2020" name="Stud. Mycol.">
        <title>101 Dothideomycetes genomes: a test case for predicting lifestyles and emergence of pathogens.</title>
        <authorList>
            <person name="Haridas S."/>
            <person name="Albert R."/>
            <person name="Binder M."/>
            <person name="Bloem J."/>
            <person name="Labutti K."/>
            <person name="Salamov A."/>
            <person name="Andreopoulos B."/>
            <person name="Baker S."/>
            <person name="Barry K."/>
            <person name="Bills G."/>
            <person name="Bluhm B."/>
            <person name="Cannon C."/>
            <person name="Castanera R."/>
            <person name="Culley D."/>
            <person name="Daum C."/>
            <person name="Ezra D."/>
            <person name="Gonzalez J."/>
            <person name="Henrissat B."/>
            <person name="Kuo A."/>
            <person name="Liang C."/>
            <person name="Lipzen A."/>
            <person name="Lutzoni F."/>
            <person name="Magnuson J."/>
            <person name="Mondo S."/>
            <person name="Nolan M."/>
            <person name="Ohm R."/>
            <person name="Pangilinan J."/>
            <person name="Park H.-J."/>
            <person name="Ramirez L."/>
            <person name="Alfaro M."/>
            <person name="Sun H."/>
            <person name="Tritt A."/>
            <person name="Yoshinaga Y."/>
            <person name="Zwiers L.-H."/>
            <person name="Turgeon B."/>
            <person name="Goodwin S."/>
            <person name="Spatafora J."/>
            <person name="Crous P."/>
            <person name="Grigoriev I."/>
        </authorList>
    </citation>
    <scope>NUCLEOTIDE SEQUENCE</scope>
    <source>
        <strain evidence="2">CBS 675.92</strain>
    </source>
</reference>
<dbReference type="AlphaFoldDB" id="A0A6A5TSD4"/>
<gene>
    <name evidence="2" type="ORF">CC80DRAFT_493761</name>
</gene>
<dbReference type="Proteomes" id="UP000800035">
    <property type="component" value="Unassembled WGS sequence"/>
</dbReference>
<evidence type="ECO:0000313" key="2">
    <source>
        <dbReference type="EMBL" id="KAF1954639.1"/>
    </source>
</evidence>
<keyword evidence="3" id="KW-1185">Reference proteome</keyword>
<feature type="transmembrane region" description="Helical" evidence="1">
    <location>
        <begin position="12"/>
        <end position="45"/>
    </location>
</feature>
<dbReference type="EMBL" id="ML976998">
    <property type="protein sequence ID" value="KAF1954639.1"/>
    <property type="molecule type" value="Genomic_DNA"/>
</dbReference>
<evidence type="ECO:0000313" key="3">
    <source>
        <dbReference type="Proteomes" id="UP000800035"/>
    </source>
</evidence>
<evidence type="ECO:0000256" key="1">
    <source>
        <dbReference type="SAM" id="Phobius"/>
    </source>
</evidence>
<organism evidence="2 3">
    <name type="scientific">Byssothecium circinans</name>
    <dbReference type="NCBI Taxonomy" id="147558"/>
    <lineage>
        <taxon>Eukaryota</taxon>
        <taxon>Fungi</taxon>
        <taxon>Dikarya</taxon>
        <taxon>Ascomycota</taxon>
        <taxon>Pezizomycotina</taxon>
        <taxon>Dothideomycetes</taxon>
        <taxon>Pleosporomycetidae</taxon>
        <taxon>Pleosporales</taxon>
        <taxon>Massarineae</taxon>
        <taxon>Massarinaceae</taxon>
        <taxon>Byssothecium</taxon>
    </lineage>
</organism>
<proteinExistence type="predicted"/>
<name>A0A6A5TSD4_9PLEO</name>
<keyword evidence="1" id="KW-1133">Transmembrane helix</keyword>
<protein>
    <submittedName>
        <fullName evidence="2">Uncharacterized protein</fullName>
    </submittedName>
</protein>
<keyword evidence="1" id="KW-0472">Membrane</keyword>
<accession>A0A6A5TSD4</accession>